<accession>A0A3A8B501</accession>
<keyword evidence="1" id="KW-0472">Membrane</keyword>
<evidence type="ECO:0000313" key="2">
    <source>
        <dbReference type="EMBL" id="RKF13999.1"/>
    </source>
</evidence>
<dbReference type="EMBL" id="RAPE01000003">
    <property type="protein sequence ID" value="RKF13999.1"/>
    <property type="molecule type" value="Genomic_DNA"/>
</dbReference>
<organism evidence="2 3">
    <name type="scientific">Roseovarius spongiae</name>
    <dbReference type="NCBI Taxonomy" id="2320272"/>
    <lineage>
        <taxon>Bacteria</taxon>
        <taxon>Pseudomonadati</taxon>
        <taxon>Pseudomonadota</taxon>
        <taxon>Alphaproteobacteria</taxon>
        <taxon>Rhodobacterales</taxon>
        <taxon>Roseobacteraceae</taxon>
        <taxon>Roseovarius</taxon>
    </lineage>
</organism>
<sequence length="92" mass="9921">MSPSMILWIAVSGAIFALWAFQMFRCLFALSQAAREAAAAHGGAWPSLPEQLAQFAAFACAPEHARDRRLLLILTALVLATSLIRFAMLSSG</sequence>
<comment type="caution">
    <text evidence="2">The sequence shown here is derived from an EMBL/GenBank/DDBJ whole genome shotgun (WGS) entry which is preliminary data.</text>
</comment>
<dbReference type="AlphaFoldDB" id="A0A3A8B501"/>
<keyword evidence="3" id="KW-1185">Reference proteome</keyword>
<gene>
    <name evidence="2" type="ORF">D6850_12520</name>
</gene>
<proteinExistence type="predicted"/>
<name>A0A3A8B501_9RHOB</name>
<keyword evidence="1" id="KW-1133">Transmembrane helix</keyword>
<evidence type="ECO:0000256" key="1">
    <source>
        <dbReference type="SAM" id="Phobius"/>
    </source>
</evidence>
<reference evidence="2 3" key="1">
    <citation type="submission" date="2018-09" db="EMBL/GenBank/DDBJ databases">
        <title>Roseovarius spongiae sp. nov., isolated from a marine sponge.</title>
        <authorList>
            <person name="Zhuang L."/>
            <person name="Luo L."/>
        </authorList>
    </citation>
    <scope>NUCLEOTIDE SEQUENCE [LARGE SCALE GENOMIC DNA]</scope>
    <source>
        <strain evidence="2 3">HN-E21</strain>
    </source>
</reference>
<protein>
    <recommendedName>
        <fullName evidence="4">MAPEG family protein</fullName>
    </recommendedName>
</protein>
<evidence type="ECO:0008006" key="4">
    <source>
        <dbReference type="Google" id="ProtNLM"/>
    </source>
</evidence>
<evidence type="ECO:0000313" key="3">
    <source>
        <dbReference type="Proteomes" id="UP000281128"/>
    </source>
</evidence>
<dbReference type="Proteomes" id="UP000281128">
    <property type="component" value="Unassembled WGS sequence"/>
</dbReference>
<keyword evidence="1" id="KW-0812">Transmembrane</keyword>
<dbReference type="RefSeq" id="WP_121167414.1">
    <property type="nucleotide sequence ID" value="NZ_RAPE01000003.1"/>
</dbReference>
<feature type="transmembrane region" description="Helical" evidence="1">
    <location>
        <begin position="70"/>
        <end position="88"/>
    </location>
</feature>